<feature type="transmembrane region" description="Helical" evidence="1">
    <location>
        <begin position="73"/>
        <end position="91"/>
    </location>
</feature>
<dbReference type="AlphaFoldDB" id="A0A4R1ET26"/>
<sequence>MQFTQEEAVVDDVNNGFVYLSTNNSACKSCSSQSGCSSFSFFSNSPGRSLKVLNTLSLEKGDRVMVELKTEKLILGTLLVYILPLVSLLFFSAMGKLFLSEGYSILFGCSGFVLSLFLVKRLLSNKALAHQFEPKLLNKIILINPSSS</sequence>
<name>A0A4R1ET26_9GAMM</name>
<evidence type="ECO:0000313" key="2">
    <source>
        <dbReference type="EMBL" id="TCJ84767.1"/>
    </source>
</evidence>
<dbReference type="Proteomes" id="UP000294887">
    <property type="component" value="Unassembled WGS sequence"/>
</dbReference>
<reference evidence="2 3" key="1">
    <citation type="submission" date="2019-03" db="EMBL/GenBank/DDBJ databases">
        <title>Genomic Encyclopedia of Type Strains, Phase IV (KMG-IV): sequencing the most valuable type-strain genomes for metagenomic binning, comparative biology and taxonomic classification.</title>
        <authorList>
            <person name="Goeker M."/>
        </authorList>
    </citation>
    <scope>NUCLEOTIDE SEQUENCE [LARGE SCALE GENOMIC DNA]</scope>
    <source>
        <strain evidence="2 3">DSM 24830</strain>
    </source>
</reference>
<protein>
    <submittedName>
        <fullName evidence="2">RseC/MucC-like positive regulator of sigma(E)</fullName>
    </submittedName>
</protein>
<dbReference type="PIRSF" id="PIRSF004923">
    <property type="entry name" value="RseC"/>
    <property type="match status" value="1"/>
</dbReference>
<gene>
    <name evidence="2" type="ORF">EV695_2728</name>
</gene>
<keyword evidence="1" id="KW-0472">Membrane</keyword>
<accession>A0A4R1ET26</accession>
<keyword evidence="3" id="KW-1185">Reference proteome</keyword>
<dbReference type="InterPro" id="IPR026268">
    <property type="entry name" value="RseC"/>
</dbReference>
<organism evidence="2 3">
    <name type="scientific">Cocleimonas flava</name>
    <dbReference type="NCBI Taxonomy" id="634765"/>
    <lineage>
        <taxon>Bacteria</taxon>
        <taxon>Pseudomonadati</taxon>
        <taxon>Pseudomonadota</taxon>
        <taxon>Gammaproteobacteria</taxon>
        <taxon>Thiotrichales</taxon>
        <taxon>Thiotrichaceae</taxon>
        <taxon>Cocleimonas</taxon>
    </lineage>
</organism>
<dbReference type="PANTHER" id="PTHR35867">
    <property type="entry name" value="PROTEIN RSEC"/>
    <property type="match status" value="1"/>
</dbReference>
<keyword evidence="1" id="KW-1133">Transmembrane helix</keyword>
<feature type="transmembrane region" description="Helical" evidence="1">
    <location>
        <begin position="103"/>
        <end position="123"/>
    </location>
</feature>
<dbReference type="InterPro" id="IPR007359">
    <property type="entry name" value="SigmaE_reg_RseC_MucC"/>
</dbReference>
<dbReference type="EMBL" id="SMFQ01000004">
    <property type="protein sequence ID" value="TCJ84767.1"/>
    <property type="molecule type" value="Genomic_DNA"/>
</dbReference>
<evidence type="ECO:0000256" key="1">
    <source>
        <dbReference type="SAM" id="Phobius"/>
    </source>
</evidence>
<evidence type="ECO:0000313" key="3">
    <source>
        <dbReference type="Proteomes" id="UP000294887"/>
    </source>
</evidence>
<comment type="caution">
    <text evidence="2">The sequence shown here is derived from an EMBL/GenBank/DDBJ whole genome shotgun (WGS) entry which is preliminary data.</text>
</comment>
<proteinExistence type="predicted"/>
<dbReference type="Pfam" id="PF04246">
    <property type="entry name" value="RseC_MucC"/>
    <property type="match status" value="1"/>
</dbReference>
<dbReference type="RefSeq" id="WP_131906504.1">
    <property type="nucleotide sequence ID" value="NZ_BAAAFU010000006.1"/>
</dbReference>
<dbReference type="PANTHER" id="PTHR35867:SF1">
    <property type="entry name" value="PROTEIN RSEC"/>
    <property type="match status" value="1"/>
</dbReference>
<keyword evidence="1" id="KW-0812">Transmembrane</keyword>